<reference evidence="2 3" key="1">
    <citation type="submission" date="2014-06" db="EMBL/GenBank/DDBJ databases">
        <title>Evolutionary Origins and Diversification of the Mycorrhizal Mutualists.</title>
        <authorList>
            <consortium name="DOE Joint Genome Institute"/>
            <consortium name="Mycorrhizal Genomics Consortium"/>
            <person name="Kohler A."/>
            <person name="Kuo A."/>
            <person name="Nagy L.G."/>
            <person name="Floudas D."/>
            <person name="Copeland A."/>
            <person name="Barry K.W."/>
            <person name="Cichocki N."/>
            <person name="Veneault-Fourrey C."/>
            <person name="LaButti K."/>
            <person name="Lindquist E.A."/>
            <person name="Lipzen A."/>
            <person name="Lundell T."/>
            <person name="Morin E."/>
            <person name="Murat C."/>
            <person name="Riley R."/>
            <person name="Ohm R."/>
            <person name="Sun H."/>
            <person name="Tunlid A."/>
            <person name="Henrissat B."/>
            <person name="Grigoriev I.V."/>
            <person name="Hibbett D.S."/>
            <person name="Martin F."/>
        </authorList>
    </citation>
    <scope>NUCLEOTIDE SEQUENCE [LARGE SCALE GENOMIC DNA]</scope>
    <source>
        <strain evidence="2 3">SS14</strain>
    </source>
</reference>
<feature type="compositionally biased region" description="Acidic residues" evidence="1">
    <location>
        <begin position="207"/>
        <end position="232"/>
    </location>
</feature>
<keyword evidence="3" id="KW-1185">Reference proteome</keyword>
<proteinExistence type="predicted"/>
<dbReference type="AlphaFoldDB" id="A0A0C9T7N4"/>
<feature type="region of interest" description="Disordered" evidence="1">
    <location>
        <begin position="90"/>
        <end position="109"/>
    </location>
</feature>
<accession>A0A0C9T7N4</accession>
<evidence type="ECO:0000256" key="1">
    <source>
        <dbReference type="SAM" id="MobiDB-lite"/>
    </source>
</evidence>
<evidence type="ECO:0000313" key="3">
    <source>
        <dbReference type="Proteomes" id="UP000054279"/>
    </source>
</evidence>
<dbReference type="OrthoDB" id="2755069at2759"/>
<sequence length="232" mass="25636">MPAAAKAKPVCLRVATATKGAARAASKNMKEAAYKANKLQVLRDHNNNAMTPQGRKMLGHSSSSPSINLSERDNEIEALKAEIACLKAQKAKKTMDNEPKVPKPPGEAGREFNLKEEMLLGNKNVQWNTIKATVCDLIHKAGMRQGITYRNQPKEKVAGILVATHKAQPYLKQFIDDWATIAIMKQALHNFKHNSLRSHQVNTSNNSDDEDGAREEEEPLDEEDSDAEEPTA</sequence>
<organism evidence="2 3">
    <name type="scientific">Sphaerobolus stellatus (strain SS14)</name>
    <dbReference type="NCBI Taxonomy" id="990650"/>
    <lineage>
        <taxon>Eukaryota</taxon>
        <taxon>Fungi</taxon>
        <taxon>Dikarya</taxon>
        <taxon>Basidiomycota</taxon>
        <taxon>Agaricomycotina</taxon>
        <taxon>Agaricomycetes</taxon>
        <taxon>Phallomycetidae</taxon>
        <taxon>Geastrales</taxon>
        <taxon>Sphaerobolaceae</taxon>
        <taxon>Sphaerobolus</taxon>
    </lineage>
</organism>
<protein>
    <submittedName>
        <fullName evidence="2">Uncharacterized protein</fullName>
    </submittedName>
</protein>
<name>A0A0C9T7N4_SPHS4</name>
<evidence type="ECO:0000313" key="2">
    <source>
        <dbReference type="EMBL" id="KIJ25033.1"/>
    </source>
</evidence>
<gene>
    <name evidence="2" type="ORF">M422DRAFT_274071</name>
</gene>
<feature type="region of interest" description="Disordered" evidence="1">
    <location>
        <begin position="198"/>
        <end position="232"/>
    </location>
</feature>
<dbReference type="EMBL" id="KN837439">
    <property type="protein sequence ID" value="KIJ25033.1"/>
    <property type="molecule type" value="Genomic_DNA"/>
</dbReference>
<dbReference type="HOGENOM" id="CLU_1195535_0_0_1"/>
<dbReference type="Proteomes" id="UP000054279">
    <property type="component" value="Unassembled WGS sequence"/>
</dbReference>